<feature type="transmembrane region" description="Helical" evidence="1">
    <location>
        <begin position="94"/>
        <end position="115"/>
    </location>
</feature>
<reference evidence="2 3" key="1">
    <citation type="journal article" date="2016" name="Nat. Commun.">
        <title>Thousands of microbial genomes shed light on interconnected biogeochemical processes in an aquifer system.</title>
        <authorList>
            <person name="Anantharaman K."/>
            <person name="Brown C.T."/>
            <person name="Hug L.A."/>
            <person name="Sharon I."/>
            <person name="Castelle C.J."/>
            <person name="Probst A.J."/>
            <person name="Thomas B.C."/>
            <person name="Singh A."/>
            <person name="Wilkins M.J."/>
            <person name="Karaoz U."/>
            <person name="Brodie E.L."/>
            <person name="Williams K.H."/>
            <person name="Hubbard S.S."/>
            <person name="Banfield J.F."/>
        </authorList>
    </citation>
    <scope>NUCLEOTIDE SEQUENCE [LARGE SCALE GENOMIC DNA]</scope>
</reference>
<accession>A0A1F5ZHZ9</accession>
<protein>
    <recommendedName>
        <fullName evidence="4">Glycosyltransferase RgtA/B/C/D-like domain-containing protein</fullName>
    </recommendedName>
</protein>
<evidence type="ECO:0008006" key="4">
    <source>
        <dbReference type="Google" id="ProtNLM"/>
    </source>
</evidence>
<sequence>MNPVAIFLIILFTAANSFSFFVGLAKTPPGNVFLGTVHYPPDFFFYLSQIAQGKMTGFWTYNLFTSERAGPTLLGWEYALMGRIGSTFFLSPVITYQLAVAVATVVFLVVSYKLITTLFPKNTTAQLVTFTLFLLSNAFPKLYYEGSRLVYSYYYPWNNFGHPFERLANVPHHILTQAAIAGTFFLFISWWNNPQKTRWYLVWAGVLGFFLGGVQPVQWILLATVILLTGFFVIYKKRHEIKNHLFSLLRTVYAPLVVFFLSGAPIAWYIKQAVAVPPYSVTAAWEAGSQVHIPLRADIILNGPLCLIALVGIPIYFRKRSLSTIVLFIYAALSFGIYRSLLPDNLGILNVRFQSAFHTLFLATATVFVIIEIARHTKKYASAVSWILAFASIGITLGVTKQQFIERNDFRPSDPSVYLSKNVMPAFSQATKLSTFDDTFLVMPPLADPFPAFTNRRVFWASANVRSTINFNEKDMLMNKFYGHQMTEEEKAAFFRKYGITFVAAFAWSPTDSPLLERVYQNDFLILYKVHTGVALLRNKKD</sequence>
<keyword evidence="1" id="KW-1133">Transmembrane helix</keyword>
<keyword evidence="1" id="KW-0472">Membrane</keyword>
<evidence type="ECO:0000256" key="1">
    <source>
        <dbReference type="SAM" id="Phobius"/>
    </source>
</evidence>
<dbReference type="AlphaFoldDB" id="A0A1F5ZHZ9"/>
<feature type="transmembrane region" description="Helical" evidence="1">
    <location>
        <begin position="380"/>
        <end position="399"/>
    </location>
</feature>
<feature type="transmembrane region" description="Helical" evidence="1">
    <location>
        <begin position="299"/>
        <end position="317"/>
    </location>
</feature>
<dbReference type="Proteomes" id="UP000177268">
    <property type="component" value="Unassembled WGS sequence"/>
</dbReference>
<feature type="transmembrane region" description="Helical" evidence="1">
    <location>
        <begin position="127"/>
        <end position="144"/>
    </location>
</feature>
<feature type="transmembrane region" description="Helical" evidence="1">
    <location>
        <begin position="353"/>
        <end position="373"/>
    </location>
</feature>
<gene>
    <name evidence="2" type="ORF">A2Z00_04125</name>
</gene>
<feature type="transmembrane region" description="Helical" evidence="1">
    <location>
        <begin position="174"/>
        <end position="191"/>
    </location>
</feature>
<feature type="transmembrane region" description="Helical" evidence="1">
    <location>
        <begin position="324"/>
        <end position="341"/>
    </location>
</feature>
<feature type="transmembrane region" description="Helical" evidence="1">
    <location>
        <begin position="247"/>
        <end position="270"/>
    </location>
</feature>
<feature type="transmembrane region" description="Helical" evidence="1">
    <location>
        <begin position="219"/>
        <end position="235"/>
    </location>
</feature>
<name>A0A1F5ZHZ9_9BACT</name>
<keyword evidence="1" id="KW-0812">Transmembrane</keyword>
<evidence type="ECO:0000313" key="3">
    <source>
        <dbReference type="Proteomes" id="UP000177268"/>
    </source>
</evidence>
<comment type="caution">
    <text evidence="2">The sequence shown here is derived from an EMBL/GenBank/DDBJ whole genome shotgun (WGS) entry which is preliminary data.</text>
</comment>
<organism evidence="2 3">
    <name type="scientific">Candidatus Gottesmanbacteria bacterium RBG_13_45_10</name>
    <dbReference type="NCBI Taxonomy" id="1798370"/>
    <lineage>
        <taxon>Bacteria</taxon>
        <taxon>Candidatus Gottesmaniibacteriota</taxon>
    </lineage>
</organism>
<proteinExistence type="predicted"/>
<dbReference type="EMBL" id="MFIZ01000009">
    <property type="protein sequence ID" value="OGG11963.1"/>
    <property type="molecule type" value="Genomic_DNA"/>
</dbReference>
<evidence type="ECO:0000313" key="2">
    <source>
        <dbReference type="EMBL" id="OGG11963.1"/>
    </source>
</evidence>
<feature type="transmembrane region" description="Helical" evidence="1">
    <location>
        <begin position="198"/>
        <end position="213"/>
    </location>
</feature>